<name>A0A495VC78_9GAMM</name>
<feature type="domain" description="DUF2062" evidence="2">
    <location>
        <begin position="24"/>
        <end position="159"/>
    </location>
</feature>
<evidence type="ECO:0000259" key="2">
    <source>
        <dbReference type="Pfam" id="PF09835"/>
    </source>
</evidence>
<dbReference type="OrthoDB" id="9786029at2"/>
<keyword evidence="1" id="KW-1133">Transmembrane helix</keyword>
<accession>A0A495VC78</accession>
<dbReference type="PANTHER" id="PTHR40547:SF1">
    <property type="entry name" value="SLL0298 PROTEIN"/>
    <property type="match status" value="1"/>
</dbReference>
<dbReference type="PANTHER" id="PTHR40547">
    <property type="entry name" value="SLL0298 PROTEIN"/>
    <property type="match status" value="1"/>
</dbReference>
<keyword evidence="4" id="KW-1185">Reference proteome</keyword>
<keyword evidence="1" id="KW-0812">Transmembrane</keyword>
<keyword evidence="1" id="KW-0472">Membrane</keyword>
<organism evidence="3 4">
    <name type="scientific">Thiocapsa rosea</name>
    <dbReference type="NCBI Taxonomy" id="69360"/>
    <lineage>
        <taxon>Bacteria</taxon>
        <taxon>Pseudomonadati</taxon>
        <taxon>Pseudomonadota</taxon>
        <taxon>Gammaproteobacteria</taxon>
        <taxon>Chromatiales</taxon>
        <taxon>Chromatiaceae</taxon>
        <taxon>Thiocapsa</taxon>
    </lineage>
</organism>
<dbReference type="AlphaFoldDB" id="A0A495VC78"/>
<dbReference type="InterPro" id="IPR018639">
    <property type="entry name" value="DUF2062"/>
</dbReference>
<evidence type="ECO:0000256" key="1">
    <source>
        <dbReference type="SAM" id="Phobius"/>
    </source>
</evidence>
<evidence type="ECO:0000313" key="3">
    <source>
        <dbReference type="EMBL" id="RKT45418.1"/>
    </source>
</evidence>
<comment type="caution">
    <text evidence="3">The sequence shown here is derived from an EMBL/GenBank/DDBJ whole genome shotgun (WGS) entry which is preliminary data.</text>
</comment>
<dbReference type="Proteomes" id="UP000274556">
    <property type="component" value="Unassembled WGS sequence"/>
</dbReference>
<dbReference type="EMBL" id="RBXL01000001">
    <property type="protein sequence ID" value="RKT45418.1"/>
    <property type="molecule type" value="Genomic_DNA"/>
</dbReference>
<proteinExistence type="predicted"/>
<dbReference type="RefSeq" id="WP_120797692.1">
    <property type="nucleotide sequence ID" value="NZ_RBXL01000001.1"/>
</dbReference>
<reference evidence="3 4" key="1">
    <citation type="submission" date="2018-10" db="EMBL/GenBank/DDBJ databases">
        <title>Genomic Encyclopedia of Archaeal and Bacterial Type Strains, Phase II (KMG-II): from individual species to whole genera.</title>
        <authorList>
            <person name="Goeker M."/>
        </authorList>
    </citation>
    <scope>NUCLEOTIDE SEQUENCE [LARGE SCALE GENOMIC DNA]</scope>
    <source>
        <strain evidence="3 4">DSM 235</strain>
    </source>
</reference>
<dbReference type="Pfam" id="PF09835">
    <property type="entry name" value="DUF2062"/>
    <property type="match status" value="1"/>
</dbReference>
<sequence length="183" mass="21345">MKRWLKRNLPAAGTFRTNRHFGVFGKLLHDPNLWHLNRHSVSGATAIGLFVMFLPPLGQSLIAAWAAIVLRVNLPISVVVCWISNPITIPPMFYFAYRLGCWMLGIEPGHFELKYWLDWRHWIAVIWPLMLGSLACAIICSGLGYLTIQTIWRWRLMRRIRERRERYRASVSRDNCPSSNRQT</sequence>
<evidence type="ECO:0000313" key="4">
    <source>
        <dbReference type="Proteomes" id="UP000274556"/>
    </source>
</evidence>
<protein>
    <recommendedName>
        <fullName evidence="2">DUF2062 domain-containing protein</fullName>
    </recommendedName>
</protein>
<feature type="transmembrane region" description="Helical" evidence="1">
    <location>
        <begin position="125"/>
        <end position="148"/>
    </location>
</feature>
<gene>
    <name evidence="3" type="ORF">BDD21_2868</name>
</gene>